<keyword evidence="7" id="KW-0653">Protein transport</keyword>
<feature type="chain" id="PRO_5005600515" evidence="11">
    <location>
        <begin position="25"/>
        <end position="252"/>
    </location>
</feature>
<dbReference type="RefSeq" id="WP_053409193.1">
    <property type="nucleotide sequence ID" value="NZ_LHPI01000009.1"/>
</dbReference>
<dbReference type="Proteomes" id="UP000037530">
    <property type="component" value="Unassembled WGS sequence"/>
</dbReference>
<dbReference type="GO" id="GO:0098797">
    <property type="term" value="C:plasma membrane protein complex"/>
    <property type="evidence" value="ECO:0007669"/>
    <property type="project" value="TreeGrafter"/>
</dbReference>
<dbReference type="PROSITE" id="PS52015">
    <property type="entry name" value="TONB_CTD"/>
    <property type="match status" value="1"/>
</dbReference>
<evidence type="ECO:0000256" key="3">
    <source>
        <dbReference type="ARBA" id="ARBA00022448"/>
    </source>
</evidence>
<dbReference type="InterPro" id="IPR006260">
    <property type="entry name" value="TonB/TolA_C"/>
</dbReference>
<feature type="compositionally biased region" description="Low complexity" evidence="10">
    <location>
        <begin position="53"/>
        <end position="68"/>
    </location>
</feature>
<dbReference type="GO" id="GO:0015031">
    <property type="term" value="P:protein transport"/>
    <property type="evidence" value="ECO:0007669"/>
    <property type="project" value="UniProtKB-KW"/>
</dbReference>
<reference evidence="14" key="1">
    <citation type="submission" date="2015-08" db="EMBL/GenBank/DDBJ databases">
        <title>Vibrio galatheae sp. nov., a novel member of the Vibrionaceae family isolated from the Solomon Islands.</title>
        <authorList>
            <person name="Giubergia S."/>
            <person name="Machado H."/>
            <person name="Mateiu R.V."/>
            <person name="Gram L."/>
        </authorList>
    </citation>
    <scope>NUCLEOTIDE SEQUENCE [LARGE SCALE GENOMIC DNA]</scope>
    <source>
        <strain evidence="14">DSM 19134</strain>
    </source>
</reference>
<dbReference type="NCBIfam" id="TIGR01352">
    <property type="entry name" value="tonB_Cterm"/>
    <property type="match status" value="1"/>
</dbReference>
<sequence length="252" mass="27795">MNLKRYSVAGGISLAVHAAFLVVAQEPKVFAMPAGNQTTSVSINFTSQPAPKVAEVTPPAEQPAETAPEPTPEPPPVKEPPKPKKPKPEVKKEKPVKKPVEKKPPVKKEVQKKPKTTETKPEPKKVVKEKPVKQEKPTPDQEISESKPTPSSQGVTAQPVMVERPSFLSRPTPPKYPRLARKRGIEGVATYEIWLDENGKQVKQVLVSSSGVTMLDKSALDAIKKWKFSPHTVDGVKMAHRVQIPVRFKLDR</sequence>
<keyword evidence="11" id="KW-0732">Signal</keyword>
<evidence type="ECO:0000256" key="10">
    <source>
        <dbReference type="SAM" id="MobiDB-lite"/>
    </source>
</evidence>
<evidence type="ECO:0000256" key="5">
    <source>
        <dbReference type="ARBA" id="ARBA00022519"/>
    </source>
</evidence>
<evidence type="ECO:0000256" key="9">
    <source>
        <dbReference type="ARBA" id="ARBA00023136"/>
    </source>
</evidence>
<keyword evidence="9" id="KW-0472">Membrane</keyword>
<dbReference type="EMBL" id="LHPI01000009">
    <property type="protein sequence ID" value="KOO07456.1"/>
    <property type="molecule type" value="Genomic_DNA"/>
</dbReference>
<name>A0A0M0HZF1_9VIBR</name>
<evidence type="ECO:0000256" key="8">
    <source>
        <dbReference type="ARBA" id="ARBA00022989"/>
    </source>
</evidence>
<dbReference type="STRING" id="171383.AKJ31_11230"/>
<dbReference type="PANTHER" id="PTHR33446:SF2">
    <property type="entry name" value="PROTEIN TONB"/>
    <property type="match status" value="1"/>
</dbReference>
<gene>
    <name evidence="13" type="ORF">AKJ31_11230</name>
</gene>
<comment type="subcellular location">
    <subcellularLocation>
        <location evidence="1">Cell inner membrane</location>
        <topology evidence="1">Single-pass membrane protein</topology>
        <orientation evidence="1">Periplasmic side</orientation>
    </subcellularLocation>
</comment>
<keyword evidence="14" id="KW-1185">Reference proteome</keyword>
<feature type="region of interest" description="Disordered" evidence="10">
    <location>
        <begin position="49"/>
        <end position="179"/>
    </location>
</feature>
<dbReference type="AlphaFoldDB" id="A0A0M0HZF1"/>
<organism evidence="13 14">
    <name type="scientific">Vibrio hepatarius</name>
    <dbReference type="NCBI Taxonomy" id="171383"/>
    <lineage>
        <taxon>Bacteria</taxon>
        <taxon>Pseudomonadati</taxon>
        <taxon>Pseudomonadota</taxon>
        <taxon>Gammaproteobacteria</taxon>
        <taxon>Vibrionales</taxon>
        <taxon>Vibrionaceae</taxon>
        <taxon>Vibrio</taxon>
        <taxon>Vibrio oreintalis group</taxon>
    </lineage>
</organism>
<dbReference type="InterPro" id="IPR037682">
    <property type="entry name" value="TonB_C"/>
</dbReference>
<evidence type="ECO:0000256" key="1">
    <source>
        <dbReference type="ARBA" id="ARBA00004383"/>
    </source>
</evidence>
<evidence type="ECO:0000259" key="12">
    <source>
        <dbReference type="PROSITE" id="PS52015"/>
    </source>
</evidence>
<dbReference type="PANTHER" id="PTHR33446">
    <property type="entry name" value="PROTEIN TONB-RELATED"/>
    <property type="match status" value="1"/>
</dbReference>
<comment type="similarity">
    <text evidence="2">Belongs to the TonB family.</text>
</comment>
<feature type="compositionally biased region" description="Polar residues" evidence="10">
    <location>
        <begin position="146"/>
        <end position="156"/>
    </location>
</feature>
<dbReference type="GO" id="GO:0055085">
    <property type="term" value="P:transmembrane transport"/>
    <property type="evidence" value="ECO:0007669"/>
    <property type="project" value="InterPro"/>
</dbReference>
<evidence type="ECO:0000313" key="14">
    <source>
        <dbReference type="Proteomes" id="UP000037530"/>
    </source>
</evidence>
<comment type="caution">
    <text evidence="13">The sequence shown here is derived from an EMBL/GenBank/DDBJ whole genome shotgun (WGS) entry which is preliminary data.</text>
</comment>
<keyword evidence="4" id="KW-1003">Cell membrane</keyword>
<keyword evidence="6" id="KW-0812">Transmembrane</keyword>
<dbReference type="InterPro" id="IPR051045">
    <property type="entry name" value="TonB-dependent_transducer"/>
</dbReference>
<keyword evidence="3" id="KW-0813">Transport</keyword>
<feature type="signal peptide" evidence="11">
    <location>
        <begin position="1"/>
        <end position="24"/>
    </location>
</feature>
<evidence type="ECO:0000256" key="4">
    <source>
        <dbReference type="ARBA" id="ARBA00022475"/>
    </source>
</evidence>
<feature type="domain" description="TonB C-terminal" evidence="12">
    <location>
        <begin position="161"/>
        <end position="252"/>
    </location>
</feature>
<dbReference type="PATRIC" id="fig|171383.3.peg.2293"/>
<dbReference type="SUPFAM" id="SSF74653">
    <property type="entry name" value="TolA/TonB C-terminal domain"/>
    <property type="match status" value="1"/>
</dbReference>
<dbReference type="Gene3D" id="3.30.1150.10">
    <property type="match status" value="1"/>
</dbReference>
<keyword evidence="5" id="KW-0997">Cell inner membrane</keyword>
<dbReference type="Pfam" id="PF03544">
    <property type="entry name" value="TonB_C"/>
    <property type="match status" value="1"/>
</dbReference>
<dbReference type="GO" id="GO:0031992">
    <property type="term" value="F:energy transducer activity"/>
    <property type="evidence" value="ECO:0007669"/>
    <property type="project" value="TreeGrafter"/>
</dbReference>
<protein>
    <submittedName>
        <fullName evidence="13">Energy transducer TonB</fullName>
    </submittedName>
</protein>
<dbReference type="OrthoDB" id="9816142at2"/>
<keyword evidence="8" id="KW-1133">Transmembrane helix</keyword>
<evidence type="ECO:0000313" key="13">
    <source>
        <dbReference type="EMBL" id="KOO07456.1"/>
    </source>
</evidence>
<evidence type="ECO:0000256" key="7">
    <source>
        <dbReference type="ARBA" id="ARBA00022927"/>
    </source>
</evidence>
<evidence type="ECO:0000256" key="2">
    <source>
        <dbReference type="ARBA" id="ARBA00006555"/>
    </source>
</evidence>
<feature type="compositionally biased region" description="Pro residues" evidence="10">
    <location>
        <begin position="69"/>
        <end position="78"/>
    </location>
</feature>
<accession>A0A0M0HZF1</accession>
<evidence type="ECO:0000256" key="6">
    <source>
        <dbReference type="ARBA" id="ARBA00022692"/>
    </source>
</evidence>
<feature type="compositionally biased region" description="Basic and acidic residues" evidence="10">
    <location>
        <begin position="79"/>
        <end position="139"/>
    </location>
</feature>
<evidence type="ECO:0000256" key="11">
    <source>
        <dbReference type="SAM" id="SignalP"/>
    </source>
</evidence>
<proteinExistence type="inferred from homology"/>